<evidence type="ECO:0000256" key="4">
    <source>
        <dbReference type="ARBA" id="ARBA00023136"/>
    </source>
</evidence>
<evidence type="ECO:0000313" key="9">
    <source>
        <dbReference type="EMBL" id="SEQ52021.1"/>
    </source>
</evidence>
<dbReference type="Pfam" id="PF06305">
    <property type="entry name" value="LapA_dom"/>
    <property type="match status" value="1"/>
</dbReference>
<feature type="transmembrane region" description="Helical" evidence="5">
    <location>
        <begin position="7"/>
        <end position="25"/>
    </location>
</feature>
<evidence type="ECO:0000256" key="1">
    <source>
        <dbReference type="ARBA" id="ARBA00022475"/>
    </source>
</evidence>
<dbReference type="InterPro" id="IPR010445">
    <property type="entry name" value="LapA_dom"/>
</dbReference>
<evidence type="ECO:0000313" key="7">
    <source>
        <dbReference type="EMBL" id="SEI53044.1"/>
    </source>
</evidence>
<evidence type="ECO:0000256" key="3">
    <source>
        <dbReference type="ARBA" id="ARBA00022989"/>
    </source>
</evidence>
<keyword evidence="3 5" id="KW-1133">Transmembrane helix</keyword>
<gene>
    <name evidence="7" type="ORF">SAMN04244572_00733</name>
    <name evidence="9" type="ORF">SAMN04244573_01742</name>
    <name evidence="8" type="ORF">SAMN04244579_01648</name>
</gene>
<reference evidence="10 11" key="1">
    <citation type="submission" date="2016-10" db="EMBL/GenBank/DDBJ databases">
        <authorList>
            <person name="de Groot N.N."/>
        </authorList>
    </citation>
    <scope>NUCLEOTIDE SEQUENCE [LARGE SCALE GENOMIC DNA]</scope>
    <source>
        <strain evidence="8 10">DSM 1041</strain>
        <strain evidence="7 11">DSM 373</strain>
        <strain evidence="9 12">DSM 378</strain>
    </source>
</reference>
<keyword evidence="4 5" id="KW-0472">Membrane</keyword>
<dbReference type="GO" id="GO:0005886">
    <property type="term" value="C:plasma membrane"/>
    <property type="evidence" value="ECO:0007669"/>
    <property type="project" value="InterPro"/>
</dbReference>
<feature type="transmembrane region" description="Helical" evidence="5">
    <location>
        <begin position="45"/>
        <end position="68"/>
    </location>
</feature>
<dbReference type="Proteomes" id="UP000199005">
    <property type="component" value="Unassembled WGS sequence"/>
</dbReference>
<dbReference type="EMBL" id="FOFJ01000012">
    <property type="protein sequence ID" value="SEQ52021.1"/>
    <property type="molecule type" value="Genomic_DNA"/>
</dbReference>
<dbReference type="RefSeq" id="WP_090621214.1">
    <property type="nucleotide sequence ID" value="NZ_FNYO01000015.1"/>
</dbReference>
<evidence type="ECO:0000313" key="11">
    <source>
        <dbReference type="Proteomes" id="UP000199250"/>
    </source>
</evidence>
<keyword evidence="1" id="KW-1003">Cell membrane</keyword>
<dbReference type="STRING" id="170623.SAMN04244579_01648"/>
<dbReference type="OrthoDB" id="7032155at2"/>
<feature type="domain" description="Lipopolysaccharide assembly protein A" evidence="6">
    <location>
        <begin position="26"/>
        <end position="90"/>
    </location>
</feature>
<evidence type="ECO:0000256" key="5">
    <source>
        <dbReference type="SAM" id="Phobius"/>
    </source>
</evidence>
<organism evidence="8 10">
    <name type="scientific">Azotobacter beijerinckii</name>
    <dbReference type="NCBI Taxonomy" id="170623"/>
    <lineage>
        <taxon>Bacteria</taxon>
        <taxon>Pseudomonadati</taxon>
        <taxon>Pseudomonadota</taxon>
        <taxon>Gammaproteobacteria</taxon>
        <taxon>Pseudomonadales</taxon>
        <taxon>Pseudomonadaceae</taxon>
        <taxon>Azotobacter</taxon>
    </lineage>
</organism>
<name>A0A1H6SYA8_9GAMM</name>
<evidence type="ECO:0000256" key="2">
    <source>
        <dbReference type="ARBA" id="ARBA00022692"/>
    </source>
</evidence>
<dbReference type="Proteomes" id="UP000199267">
    <property type="component" value="Unassembled WGS sequence"/>
</dbReference>
<protein>
    <recommendedName>
        <fullName evidence="6">Lipopolysaccharide assembly protein A domain-containing protein</fullName>
    </recommendedName>
</protein>
<evidence type="ECO:0000313" key="12">
    <source>
        <dbReference type="Proteomes" id="UP000199267"/>
    </source>
</evidence>
<keyword evidence="2 5" id="KW-0812">Transmembrane</keyword>
<evidence type="ECO:0000313" key="10">
    <source>
        <dbReference type="Proteomes" id="UP000199005"/>
    </source>
</evidence>
<dbReference type="EMBL" id="FNYQ01000007">
    <property type="protein sequence ID" value="SEI53044.1"/>
    <property type="molecule type" value="Genomic_DNA"/>
</dbReference>
<evidence type="ECO:0000313" key="8">
    <source>
        <dbReference type="EMBL" id="SEI68572.1"/>
    </source>
</evidence>
<accession>A0A1H6SYA8</accession>
<sequence>MRHLKRILLGLILLLVAAATLVFVLENRQVATLVLFGWTTPQLPMAVFVSAALLVGLLVSPLLGMLFYGRLRMQLVSRQRQLVACQKELARLAGQSAEPAP</sequence>
<evidence type="ECO:0000259" key="6">
    <source>
        <dbReference type="Pfam" id="PF06305"/>
    </source>
</evidence>
<proteinExistence type="predicted"/>
<dbReference type="AlphaFoldDB" id="A0A1H6SYA8"/>
<dbReference type="EMBL" id="FNYO01000015">
    <property type="protein sequence ID" value="SEI68572.1"/>
    <property type="molecule type" value="Genomic_DNA"/>
</dbReference>
<dbReference type="Proteomes" id="UP000199250">
    <property type="component" value="Unassembled WGS sequence"/>
</dbReference>